<gene>
    <name evidence="2" type="ORF">DFH07DRAFT_957142</name>
</gene>
<reference evidence="2" key="1">
    <citation type="submission" date="2023-03" db="EMBL/GenBank/DDBJ databases">
        <title>Massive genome expansion in bonnet fungi (Mycena s.s.) driven by repeated elements and novel gene families across ecological guilds.</title>
        <authorList>
            <consortium name="Lawrence Berkeley National Laboratory"/>
            <person name="Harder C.B."/>
            <person name="Miyauchi S."/>
            <person name="Viragh M."/>
            <person name="Kuo A."/>
            <person name="Thoen E."/>
            <person name="Andreopoulos B."/>
            <person name="Lu D."/>
            <person name="Skrede I."/>
            <person name="Drula E."/>
            <person name="Henrissat B."/>
            <person name="Morin E."/>
            <person name="Kohler A."/>
            <person name="Barry K."/>
            <person name="LaButti K."/>
            <person name="Morin E."/>
            <person name="Salamov A."/>
            <person name="Lipzen A."/>
            <person name="Mereny Z."/>
            <person name="Hegedus B."/>
            <person name="Baldrian P."/>
            <person name="Stursova M."/>
            <person name="Weitz H."/>
            <person name="Taylor A."/>
            <person name="Grigoriev I.V."/>
            <person name="Nagy L.G."/>
            <person name="Martin F."/>
            <person name="Kauserud H."/>
        </authorList>
    </citation>
    <scope>NUCLEOTIDE SEQUENCE</scope>
    <source>
        <strain evidence="2">CBHHK188m</strain>
    </source>
</reference>
<evidence type="ECO:0000256" key="1">
    <source>
        <dbReference type="SAM" id="MobiDB-lite"/>
    </source>
</evidence>
<dbReference type="AlphaFoldDB" id="A0AAD7JBV7"/>
<dbReference type="PANTHER" id="PTHR38121">
    <property type="entry name" value="GH16 DOMAIN-CONTAINING PROTEIN"/>
    <property type="match status" value="1"/>
</dbReference>
<dbReference type="PANTHER" id="PTHR38121:SF2">
    <property type="entry name" value="ACYLTRANSFERASE 3 DOMAIN-CONTAINING PROTEIN"/>
    <property type="match status" value="1"/>
</dbReference>
<sequence>MQAEEGHYTNQPGQLPDTDPDPDATKDVKIAGANLKYAFQFFPSVRIDWLPSQTIYSYTGSVNNASSTTTISKNVPATTSAVVLNVWSNGDPNFSNGPPKADAIATVQSVQLYFNSTTLSEASFTSACQAAGNVDPCSV</sequence>
<evidence type="ECO:0008006" key="4">
    <source>
        <dbReference type="Google" id="ProtNLM"/>
    </source>
</evidence>
<evidence type="ECO:0000313" key="3">
    <source>
        <dbReference type="Proteomes" id="UP001215280"/>
    </source>
</evidence>
<evidence type="ECO:0000313" key="2">
    <source>
        <dbReference type="EMBL" id="KAJ7761547.1"/>
    </source>
</evidence>
<organism evidence="2 3">
    <name type="scientific">Mycena maculata</name>
    <dbReference type="NCBI Taxonomy" id="230809"/>
    <lineage>
        <taxon>Eukaryota</taxon>
        <taxon>Fungi</taxon>
        <taxon>Dikarya</taxon>
        <taxon>Basidiomycota</taxon>
        <taxon>Agaricomycotina</taxon>
        <taxon>Agaricomycetes</taxon>
        <taxon>Agaricomycetidae</taxon>
        <taxon>Agaricales</taxon>
        <taxon>Marasmiineae</taxon>
        <taxon>Mycenaceae</taxon>
        <taxon>Mycena</taxon>
    </lineage>
</organism>
<keyword evidence="3" id="KW-1185">Reference proteome</keyword>
<dbReference type="SUPFAM" id="SSF49899">
    <property type="entry name" value="Concanavalin A-like lectins/glucanases"/>
    <property type="match status" value="1"/>
</dbReference>
<feature type="region of interest" description="Disordered" evidence="1">
    <location>
        <begin position="1"/>
        <end position="26"/>
    </location>
</feature>
<proteinExistence type="predicted"/>
<accession>A0AAD7JBV7</accession>
<dbReference type="Gene3D" id="2.60.120.200">
    <property type="match status" value="1"/>
</dbReference>
<dbReference type="InterPro" id="IPR013320">
    <property type="entry name" value="ConA-like_dom_sf"/>
</dbReference>
<comment type="caution">
    <text evidence="2">The sequence shown here is derived from an EMBL/GenBank/DDBJ whole genome shotgun (WGS) entry which is preliminary data.</text>
</comment>
<name>A0AAD7JBV7_9AGAR</name>
<dbReference type="Proteomes" id="UP001215280">
    <property type="component" value="Unassembled WGS sequence"/>
</dbReference>
<dbReference type="EMBL" id="JARJLG010000045">
    <property type="protein sequence ID" value="KAJ7761547.1"/>
    <property type="molecule type" value="Genomic_DNA"/>
</dbReference>
<protein>
    <recommendedName>
        <fullName evidence="4">GH16 domain-containing protein</fullName>
    </recommendedName>
</protein>